<comment type="subcellular location">
    <subcellularLocation>
        <location evidence="1">Membrane</location>
    </subcellularLocation>
</comment>
<dbReference type="Gene3D" id="2.60.40.1760">
    <property type="entry name" value="glycosyl hydrolase (family 31)"/>
    <property type="match status" value="1"/>
</dbReference>
<dbReference type="InterPro" id="IPR013780">
    <property type="entry name" value="Glyco_hydro_b"/>
</dbReference>
<dbReference type="Proteomes" id="UP000694865">
    <property type="component" value="Unplaced"/>
</dbReference>
<keyword evidence="8" id="KW-1133">Transmembrane helix</keyword>
<keyword evidence="5" id="KW-0325">Glycoprotein</keyword>
<comment type="caution">
    <text evidence="6">Lacks conserved residue(s) required for the propagation of feature annotation.</text>
</comment>
<dbReference type="SUPFAM" id="SSF51445">
    <property type="entry name" value="(Trans)glycosidases"/>
    <property type="match status" value="1"/>
</dbReference>
<keyword evidence="4" id="KW-1015">Disulfide bond</keyword>
<sequence length="864" mass="97999">MERKALTIVIVCVVLVVCVAAGLIVYFATRNDSDPLIDSISDLGRFDCFPEPNADQSKCEKRGCIWKESLTANVPWCYYPSVYGYKITGKPMASTLGTTINVQWIDDIPKRYSDDVSTTIEKLRVDIEHQTDTRLRIKIYDASKTRFEVPLQLPKVTEKADNPLYDVTYTDSPFSFQITRVDTGTVIFDTSVGGFTFIDKFIQISTKLPSSNVYGFGEHNHRQYRHNLDWKTWAIFTRDVAPVDEWNLYGAQPLHMCIEDDGNAHGVLLLNSNAMDIVLQPTPALTYRTIGGILDFYFFLGPSPEDIVNQYTVEFTGPPMMPPYWALGFQLCKWGYESLDEVKGIVEDMRTHRIPHVWPGKTYYPDFTNPVTQTWWTNHCKDFHDDVPYDALWIDMNEPSNFVPGSTSNPSCNKNSFNFPPYLPRILGNLMYDKTICMDSVQHSGLHYDLHSLYGHSMSVMTFETLKTIFPNKRSMVLTRSQFAGTGHFSGHWLGDNQSQWRQIPWSVVGMLEYALFGFPYIGADICGFWYNTTESMCQRWQQLGAFYPYSRNHNADGWTGEEIPESNRGKTVTLDAPMDYIPLHLRGGYILPTQEPDITTTQSRLNSFGLVVALGDDDTAIGNMFWDDGESRDTIDNGQYTLLSFAATKDAVTVDAYFPNHRWYDYHTGGEIPESNRGKTVTLDAPMDYIPLHLRGGYILPTQEPNITTVLSRFNSFGLVVALGEDDTAIGNMFWDDGESRGNVQYYFSVTSGYYYSDILLQTIMTMKHCVLPDTIDNGQYTLLSFAATKTSVTIQVNKSTYTTGLTGLSWDILRLFGLQDKPTEVVADGVSVAFEYNSELKVLTVSTLRMRDISVNHQVTWS</sequence>
<dbReference type="PANTHER" id="PTHR22762">
    <property type="entry name" value="ALPHA-GLUCOSIDASE"/>
    <property type="match status" value="1"/>
</dbReference>
<dbReference type="InterPro" id="IPR000322">
    <property type="entry name" value="Glyco_hydro_31_TIM"/>
</dbReference>
<feature type="domain" description="P-type" evidence="9">
    <location>
        <begin position="35"/>
        <end position="81"/>
    </location>
</feature>
<dbReference type="SUPFAM" id="SSF51011">
    <property type="entry name" value="Glycosyl hydrolase domain"/>
    <property type="match status" value="1"/>
</dbReference>
<dbReference type="GeneID" id="102804585"/>
<dbReference type="Pfam" id="PF00088">
    <property type="entry name" value="Trefoil"/>
    <property type="match status" value="1"/>
</dbReference>
<feature type="transmembrane region" description="Helical" evidence="8">
    <location>
        <begin position="7"/>
        <end position="28"/>
    </location>
</feature>
<evidence type="ECO:0000256" key="2">
    <source>
        <dbReference type="ARBA" id="ARBA00007806"/>
    </source>
</evidence>
<organism evidence="10 11">
    <name type="scientific">Saccoglossus kowalevskii</name>
    <name type="common">Acorn worm</name>
    <dbReference type="NCBI Taxonomy" id="10224"/>
    <lineage>
        <taxon>Eukaryota</taxon>
        <taxon>Metazoa</taxon>
        <taxon>Hemichordata</taxon>
        <taxon>Enteropneusta</taxon>
        <taxon>Harrimaniidae</taxon>
        <taxon>Saccoglossus</taxon>
    </lineage>
</organism>
<dbReference type="SUPFAM" id="SSF74650">
    <property type="entry name" value="Galactose mutarotase-like"/>
    <property type="match status" value="1"/>
</dbReference>
<keyword evidence="8" id="KW-0812">Transmembrane</keyword>
<proteinExistence type="inferred from homology"/>
<dbReference type="Pfam" id="PF01055">
    <property type="entry name" value="Glyco_hydro_31_2nd"/>
    <property type="match status" value="2"/>
</dbReference>
<evidence type="ECO:0000313" key="10">
    <source>
        <dbReference type="Proteomes" id="UP000694865"/>
    </source>
</evidence>
<gene>
    <name evidence="11" type="primary">LOC102804585</name>
</gene>
<dbReference type="InterPro" id="IPR017853">
    <property type="entry name" value="GH"/>
</dbReference>
<dbReference type="SMART" id="SM00018">
    <property type="entry name" value="PD"/>
    <property type="match status" value="1"/>
</dbReference>
<evidence type="ECO:0000256" key="4">
    <source>
        <dbReference type="ARBA" id="ARBA00023157"/>
    </source>
</evidence>
<keyword evidence="7" id="KW-0378">Hydrolase</keyword>
<name>A0ABM0N1B7_SACKO</name>
<evidence type="ECO:0000256" key="6">
    <source>
        <dbReference type="PROSITE-ProRule" id="PRU00779"/>
    </source>
</evidence>
<dbReference type="InterPro" id="IPR048395">
    <property type="entry name" value="Glyco_hydro_31_C"/>
</dbReference>
<dbReference type="Gene3D" id="3.20.20.80">
    <property type="entry name" value="Glycosidases"/>
    <property type="match status" value="2"/>
</dbReference>
<evidence type="ECO:0000256" key="7">
    <source>
        <dbReference type="RuleBase" id="RU361185"/>
    </source>
</evidence>
<reference evidence="11" key="1">
    <citation type="submission" date="2025-08" db="UniProtKB">
        <authorList>
            <consortium name="RefSeq"/>
        </authorList>
    </citation>
    <scope>IDENTIFICATION</scope>
    <source>
        <tissue evidence="11">Testes</tissue>
    </source>
</reference>
<dbReference type="PANTHER" id="PTHR22762:SF133">
    <property type="entry name" value="P-TYPE DOMAIN-CONTAINING PROTEIN"/>
    <property type="match status" value="1"/>
</dbReference>
<evidence type="ECO:0000256" key="5">
    <source>
        <dbReference type="ARBA" id="ARBA00023180"/>
    </source>
</evidence>
<accession>A0ABM0N1B7</accession>
<dbReference type="Gene3D" id="2.60.40.1180">
    <property type="entry name" value="Golgi alpha-mannosidase II"/>
    <property type="match status" value="3"/>
</dbReference>
<dbReference type="PROSITE" id="PS51448">
    <property type="entry name" value="P_TREFOIL_2"/>
    <property type="match status" value="1"/>
</dbReference>
<comment type="similarity">
    <text evidence="2 7">Belongs to the glycosyl hydrolase 31 family.</text>
</comment>
<keyword evidence="3 8" id="KW-0472">Membrane</keyword>
<dbReference type="InterPro" id="IPR011013">
    <property type="entry name" value="Gal_mutarotase_sf_dom"/>
</dbReference>
<protein>
    <submittedName>
        <fullName evidence="11">Sucrase-isomaltase, intestinal-like</fullName>
    </submittedName>
</protein>
<keyword evidence="10" id="KW-1185">Reference proteome</keyword>
<dbReference type="InterPro" id="IPR000519">
    <property type="entry name" value="P_trefoil_dom"/>
</dbReference>
<evidence type="ECO:0000256" key="3">
    <source>
        <dbReference type="ARBA" id="ARBA00023136"/>
    </source>
</evidence>
<dbReference type="CDD" id="cd14752">
    <property type="entry name" value="GH31_N"/>
    <property type="match status" value="1"/>
</dbReference>
<evidence type="ECO:0000256" key="8">
    <source>
        <dbReference type="SAM" id="Phobius"/>
    </source>
</evidence>
<evidence type="ECO:0000259" key="9">
    <source>
        <dbReference type="PROSITE" id="PS51448"/>
    </source>
</evidence>
<keyword evidence="7" id="KW-0326">Glycosidase</keyword>
<dbReference type="RefSeq" id="XP_006826058.1">
    <property type="nucleotide sequence ID" value="XM_006825995.1"/>
</dbReference>
<dbReference type="InterPro" id="IPR044913">
    <property type="entry name" value="P_trefoil_dom_sf"/>
</dbReference>
<evidence type="ECO:0000256" key="1">
    <source>
        <dbReference type="ARBA" id="ARBA00004370"/>
    </source>
</evidence>
<evidence type="ECO:0000313" key="11">
    <source>
        <dbReference type="RefSeq" id="XP_006826058.1"/>
    </source>
</evidence>
<dbReference type="Gene3D" id="4.10.110.10">
    <property type="entry name" value="Spasmolytic Protein, domain 1"/>
    <property type="match status" value="1"/>
</dbReference>
<dbReference type="CDD" id="cd00111">
    <property type="entry name" value="Trefoil"/>
    <property type="match status" value="1"/>
</dbReference>
<dbReference type="Pfam" id="PF21365">
    <property type="entry name" value="Glyco_hydro_31_3rd"/>
    <property type="match status" value="1"/>
</dbReference>